<evidence type="ECO:0000313" key="4">
    <source>
        <dbReference type="EMBL" id="TGE17560.1"/>
    </source>
</evidence>
<feature type="chain" id="PRO_5021301979" evidence="3">
    <location>
        <begin position="23"/>
        <end position="281"/>
    </location>
</feature>
<keyword evidence="3" id="KW-0732">Signal</keyword>
<protein>
    <submittedName>
        <fullName evidence="4">Uncharacterized protein</fullName>
    </submittedName>
</protein>
<feature type="transmembrane region" description="Helical" evidence="2">
    <location>
        <begin position="243"/>
        <end position="261"/>
    </location>
</feature>
<dbReference type="EMBL" id="SRLD01000010">
    <property type="protein sequence ID" value="TGE17560.1"/>
    <property type="molecule type" value="Genomic_DNA"/>
</dbReference>
<dbReference type="OrthoDB" id="879752at2"/>
<organism evidence="4 5">
    <name type="scientific">Hymenobacter elongatus</name>
    <dbReference type="NCBI Taxonomy" id="877208"/>
    <lineage>
        <taxon>Bacteria</taxon>
        <taxon>Pseudomonadati</taxon>
        <taxon>Bacteroidota</taxon>
        <taxon>Cytophagia</taxon>
        <taxon>Cytophagales</taxon>
        <taxon>Hymenobacteraceae</taxon>
        <taxon>Hymenobacter</taxon>
    </lineage>
</organism>
<accession>A0A4Z0PM71</accession>
<feature type="transmembrane region" description="Helical" evidence="2">
    <location>
        <begin position="217"/>
        <end position="236"/>
    </location>
</feature>
<dbReference type="AlphaFoldDB" id="A0A4Z0PM71"/>
<keyword evidence="2" id="KW-0472">Membrane</keyword>
<proteinExistence type="predicted"/>
<keyword evidence="2" id="KW-0812">Transmembrane</keyword>
<dbReference type="Proteomes" id="UP000297739">
    <property type="component" value="Unassembled WGS sequence"/>
</dbReference>
<gene>
    <name evidence="4" type="ORF">E5J99_06830</name>
</gene>
<comment type="caution">
    <text evidence="4">The sequence shown here is derived from an EMBL/GenBank/DDBJ whole genome shotgun (WGS) entry which is preliminary data.</text>
</comment>
<feature type="region of interest" description="Disordered" evidence="1">
    <location>
        <begin position="36"/>
        <end position="59"/>
    </location>
</feature>
<name>A0A4Z0PM71_9BACT</name>
<keyword evidence="2" id="KW-1133">Transmembrane helix</keyword>
<feature type="compositionally biased region" description="Low complexity" evidence="1">
    <location>
        <begin position="41"/>
        <end position="52"/>
    </location>
</feature>
<evidence type="ECO:0000256" key="3">
    <source>
        <dbReference type="SAM" id="SignalP"/>
    </source>
</evidence>
<dbReference type="RefSeq" id="WP_135496977.1">
    <property type="nucleotide sequence ID" value="NZ_SRLD01000010.1"/>
</dbReference>
<keyword evidence="5" id="KW-1185">Reference proteome</keyword>
<evidence type="ECO:0000313" key="5">
    <source>
        <dbReference type="Proteomes" id="UP000297739"/>
    </source>
</evidence>
<evidence type="ECO:0000256" key="2">
    <source>
        <dbReference type="SAM" id="Phobius"/>
    </source>
</evidence>
<sequence>MTFRFRFLLLFFSVASPALVRAQDAPRQLNTLPTMADSARRQSQPAPQTQRQPAPPPPVVETTKFAVGLKNGTVYKAYDVSVKQPLFGRSYLLLNDQRRIDMGEVGFYEDETGHYVRTVLPRSKRETTLRRDRAGRLSLYSAITTQYTGGGYSPYGYGGRYGGFGAPMYRTVKTEYFSKDNGPVQDLNVRNLSIATADNAGSSALLMEGRKYQTYTTLSYVAAAGVLAAGLFATFGTQQSDRAISPLVYAGIPLAILPIVLGSKQQQNIKQAISLYNRGAE</sequence>
<evidence type="ECO:0000256" key="1">
    <source>
        <dbReference type="SAM" id="MobiDB-lite"/>
    </source>
</evidence>
<reference evidence="4 5" key="1">
    <citation type="submission" date="2019-04" db="EMBL/GenBank/DDBJ databases">
        <authorList>
            <person name="Feng G."/>
            <person name="Zhang J."/>
            <person name="Zhu H."/>
        </authorList>
    </citation>
    <scope>NUCLEOTIDE SEQUENCE [LARGE SCALE GENOMIC DNA]</scope>
    <source>
        <strain evidence="4 5">JCM 17223</strain>
    </source>
</reference>
<feature type="signal peptide" evidence="3">
    <location>
        <begin position="1"/>
        <end position="22"/>
    </location>
</feature>